<keyword evidence="3" id="KW-1185">Reference proteome</keyword>
<dbReference type="Proteomes" id="UP000059680">
    <property type="component" value="Chromosome 2"/>
</dbReference>
<evidence type="ECO:0000256" key="1">
    <source>
        <dbReference type="SAM" id="MobiDB-lite"/>
    </source>
</evidence>
<dbReference type="InParanoid" id="A0A0N7KGA0"/>
<dbReference type="PaxDb" id="39947-A0A0N7KGA0"/>
<gene>
    <name evidence="2" type="ordered locus">Os02g0803001</name>
    <name evidence="2" type="ORF">OSNPB_020803001</name>
</gene>
<protein>
    <submittedName>
        <fullName evidence="2">Os02g0803001 protein</fullName>
    </submittedName>
</protein>
<accession>A0A0N7KGA0</accession>
<reference evidence="2 3" key="2">
    <citation type="journal article" date="2013" name="Plant Cell Physiol.">
        <title>Rice Annotation Project Database (RAP-DB): an integrative and interactive database for rice genomics.</title>
        <authorList>
            <person name="Sakai H."/>
            <person name="Lee S.S."/>
            <person name="Tanaka T."/>
            <person name="Numa H."/>
            <person name="Kim J."/>
            <person name="Kawahara Y."/>
            <person name="Wakimoto H."/>
            <person name="Yang C.C."/>
            <person name="Iwamoto M."/>
            <person name="Abe T."/>
            <person name="Yamada Y."/>
            <person name="Muto A."/>
            <person name="Inokuchi H."/>
            <person name="Ikemura T."/>
            <person name="Matsumoto T."/>
            <person name="Sasaki T."/>
            <person name="Itoh T."/>
        </authorList>
    </citation>
    <scope>NUCLEOTIDE SEQUENCE [LARGE SCALE GENOMIC DNA]</scope>
    <source>
        <strain evidence="3">cv. Nipponbare</strain>
    </source>
</reference>
<reference evidence="2 3" key="3">
    <citation type="journal article" date="2013" name="Rice">
        <title>Improvement of the Oryza sativa Nipponbare reference genome using next generation sequence and optical map data.</title>
        <authorList>
            <person name="Kawahara Y."/>
            <person name="de la Bastide M."/>
            <person name="Hamilton J.P."/>
            <person name="Kanamori H."/>
            <person name="McCombie W.R."/>
            <person name="Ouyang S."/>
            <person name="Schwartz D.C."/>
            <person name="Tanaka T."/>
            <person name="Wu J."/>
            <person name="Zhou S."/>
            <person name="Childs K.L."/>
            <person name="Davidson R.M."/>
            <person name="Lin H."/>
            <person name="Quesada-Ocampo L."/>
            <person name="Vaillancourt B."/>
            <person name="Sakai H."/>
            <person name="Lee S.S."/>
            <person name="Kim J."/>
            <person name="Numa H."/>
            <person name="Itoh T."/>
            <person name="Buell C.R."/>
            <person name="Matsumoto T."/>
        </authorList>
    </citation>
    <scope>NUCLEOTIDE SEQUENCE [LARGE SCALE GENOMIC DNA]</scope>
    <source>
        <strain evidence="3">cv. Nipponbare</strain>
    </source>
</reference>
<evidence type="ECO:0000313" key="2">
    <source>
        <dbReference type="EMBL" id="BAS81433.1"/>
    </source>
</evidence>
<feature type="region of interest" description="Disordered" evidence="1">
    <location>
        <begin position="17"/>
        <end position="66"/>
    </location>
</feature>
<organism evidence="2 3">
    <name type="scientific">Oryza sativa subsp. japonica</name>
    <name type="common">Rice</name>
    <dbReference type="NCBI Taxonomy" id="39947"/>
    <lineage>
        <taxon>Eukaryota</taxon>
        <taxon>Viridiplantae</taxon>
        <taxon>Streptophyta</taxon>
        <taxon>Embryophyta</taxon>
        <taxon>Tracheophyta</taxon>
        <taxon>Spermatophyta</taxon>
        <taxon>Magnoliopsida</taxon>
        <taxon>Liliopsida</taxon>
        <taxon>Poales</taxon>
        <taxon>Poaceae</taxon>
        <taxon>BOP clade</taxon>
        <taxon>Oryzoideae</taxon>
        <taxon>Oryzeae</taxon>
        <taxon>Oryzinae</taxon>
        <taxon>Oryza</taxon>
        <taxon>Oryza sativa</taxon>
    </lineage>
</organism>
<sequence>MLDGNSGHPSGLALTWSAKEREGSTVAMKDVASDNDDTRQECRGMGAGGSMKKHATSSERQERTTATSVADVGLLLLAMPDQGRHLELEPLVAMSNLKQTEEITTRSDRLQQLASTLGRAHLLHIRRMTLGSSKSQEVMEVVRMSVCGV</sequence>
<name>A0A0N7KGA0_ORYSJ</name>
<dbReference type="EMBL" id="AP014958">
    <property type="protein sequence ID" value="BAS81433.1"/>
    <property type="molecule type" value="Genomic_DNA"/>
</dbReference>
<reference evidence="3" key="1">
    <citation type="journal article" date="2005" name="Nature">
        <title>The map-based sequence of the rice genome.</title>
        <authorList>
            <consortium name="International rice genome sequencing project (IRGSP)"/>
            <person name="Matsumoto T."/>
            <person name="Wu J."/>
            <person name="Kanamori H."/>
            <person name="Katayose Y."/>
            <person name="Fujisawa M."/>
            <person name="Namiki N."/>
            <person name="Mizuno H."/>
            <person name="Yamamoto K."/>
            <person name="Antonio B.A."/>
            <person name="Baba T."/>
            <person name="Sakata K."/>
            <person name="Nagamura Y."/>
            <person name="Aoki H."/>
            <person name="Arikawa K."/>
            <person name="Arita K."/>
            <person name="Bito T."/>
            <person name="Chiden Y."/>
            <person name="Fujitsuka N."/>
            <person name="Fukunaka R."/>
            <person name="Hamada M."/>
            <person name="Harada C."/>
            <person name="Hayashi A."/>
            <person name="Hijishita S."/>
            <person name="Honda M."/>
            <person name="Hosokawa S."/>
            <person name="Ichikawa Y."/>
            <person name="Idonuma A."/>
            <person name="Iijima M."/>
            <person name="Ikeda M."/>
            <person name="Ikeno M."/>
            <person name="Ito K."/>
            <person name="Ito S."/>
            <person name="Ito T."/>
            <person name="Ito Y."/>
            <person name="Ito Y."/>
            <person name="Iwabuchi A."/>
            <person name="Kamiya K."/>
            <person name="Karasawa W."/>
            <person name="Kurita K."/>
            <person name="Katagiri S."/>
            <person name="Kikuta A."/>
            <person name="Kobayashi H."/>
            <person name="Kobayashi N."/>
            <person name="Machita K."/>
            <person name="Maehara T."/>
            <person name="Masukawa M."/>
            <person name="Mizubayashi T."/>
            <person name="Mukai Y."/>
            <person name="Nagasaki H."/>
            <person name="Nagata Y."/>
            <person name="Naito S."/>
            <person name="Nakashima M."/>
            <person name="Nakama Y."/>
            <person name="Nakamichi Y."/>
            <person name="Nakamura M."/>
            <person name="Meguro A."/>
            <person name="Negishi M."/>
            <person name="Ohta I."/>
            <person name="Ohta T."/>
            <person name="Okamoto M."/>
            <person name="Ono N."/>
            <person name="Saji S."/>
            <person name="Sakaguchi M."/>
            <person name="Sakai K."/>
            <person name="Shibata M."/>
            <person name="Shimokawa T."/>
            <person name="Song J."/>
            <person name="Takazaki Y."/>
            <person name="Terasawa K."/>
            <person name="Tsugane M."/>
            <person name="Tsuji K."/>
            <person name="Ueda S."/>
            <person name="Waki K."/>
            <person name="Yamagata H."/>
            <person name="Yamamoto M."/>
            <person name="Yamamoto S."/>
            <person name="Yamane H."/>
            <person name="Yoshiki S."/>
            <person name="Yoshihara R."/>
            <person name="Yukawa K."/>
            <person name="Zhong H."/>
            <person name="Yano M."/>
            <person name="Yuan Q."/>
            <person name="Ouyang S."/>
            <person name="Liu J."/>
            <person name="Jones K.M."/>
            <person name="Gansberger K."/>
            <person name="Moffat K."/>
            <person name="Hill J."/>
            <person name="Bera J."/>
            <person name="Fadrosh D."/>
            <person name="Jin S."/>
            <person name="Johri S."/>
            <person name="Kim M."/>
            <person name="Overton L."/>
            <person name="Reardon M."/>
            <person name="Tsitrin T."/>
            <person name="Vuong H."/>
            <person name="Weaver B."/>
            <person name="Ciecko A."/>
            <person name="Tallon L."/>
            <person name="Jackson J."/>
            <person name="Pai G."/>
            <person name="Aken S.V."/>
            <person name="Utterback T."/>
            <person name="Reidmuller S."/>
            <person name="Feldblyum T."/>
            <person name="Hsiao J."/>
            <person name="Zismann V."/>
            <person name="Iobst S."/>
            <person name="de Vazeille A.R."/>
            <person name="Buell C.R."/>
            <person name="Ying K."/>
            <person name="Li Y."/>
            <person name="Lu T."/>
            <person name="Huang Y."/>
            <person name="Zhao Q."/>
            <person name="Feng Q."/>
            <person name="Zhang L."/>
            <person name="Zhu J."/>
            <person name="Weng Q."/>
            <person name="Mu J."/>
            <person name="Lu Y."/>
            <person name="Fan D."/>
            <person name="Liu Y."/>
            <person name="Guan J."/>
            <person name="Zhang Y."/>
            <person name="Yu S."/>
            <person name="Liu X."/>
            <person name="Zhang Y."/>
            <person name="Hong G."/>
            <person name="Han B."/>
            <person name="Choisne N."/>
            <person name="Demange N."/>
            <person name="Orjeda G."/>
            <person name="Samain S."/>
            <person name="Cattolico L."/>
            <person name="Pelletier E."/>
            <person name="Couloux A."/>
            <person name="Segurens B."/>
            <person name="Wincker P."/>
            <person name="D'Hont A."/>
            <person name="Scarpelli C."/>
            <person name="Weissenbach J."/>
            <person name="Salanoubat M."/>
            <person name="Quetier F."/>
            <person name="Yu Y."/>
            <person name="Kim H.R."/>
            <person name="Rambo T."/>
            <person name="Currie J."/>
            <person name="Collura K."/>
            <person name="Luo M."/>
            <person name="Yang T."/>
            <person name="Ammiraju J.S.S."/>
            <person name="Engler F."/>
            <person name="Soderlund C."/>
            <person name="Wing R.A."/>
            <person name="Palmer L.E."/>
            <person name="de la Bastide M."/>
            <person name="Spiegel L."/>
            <person name="Nascimento L."/>
            <person name="Zutavern T."/>
            <person name="O'Shaughnessy A."/>
            <person name="Dike S."/>
            <person name="Dedhia N."/>
            <person name="Preston R."/>
            <person name="Balija V."/>
            <person name="McCombie W.R."/>
            <person name="Chow T."/>
            <person name="Chen H."/>
            <person name="Chung M."/>
            <person name="Chen C."/>
            <person name="Shaw J."/>
            <person name="Wu H."/>
            <person name="Hsiao K."/>
            <person name="Chao Y."/>
            <person name="Chu M."/>
            <person name="Cheng C."/>
            <person name="Hour A."/>
            <person name="Lee P."/>
            <person name="Lin S."/>
            <person name="Lin Y."/>
            <person name="Liou J."/>
            <person name="Liu S."/>
            <person name="Hsing Y."/>
            <person name="Raghuvanshi S."/>
            <person name="Mohanty A."/>
            <person name="Bharti A.K."/>
            <person name="Gaur A."/>
            <person name="Gupta V."/>
            <person name="Kumar D."/>
            <person name="Ravi V."/>
            <person name="Vij S."/>
            <person name="Kapur A."/>
            <person name="Khurana P."/>
            <person name="Khurana P."/>
            <person name="Khurana J.P."/>
            <person name="Tyagi A.K."/>
            <person name="Gaikwad K."/>
            <person name="Singh A."/>
            <person name="Dalal V."/>
            <person name="Srivastava S."/>
            <person name="Dixit A."/>
            <person name="Pal A.K."/>
            <person name="Ghazi I.A."/>
            <person name="Yadav M."/>
            <person name="Pandit A."/>
            <person name="Bhargava A."/>
            <person name="Sureshbabu K."/>
            <person name="Batra K."/>
            <person name="Sharma T.R."/>
            <person name="Mohapatra T."/>
            <person name="Singh N.K."/>
            <person name="Messing J."/>
            <person name="Nelson A.B."/>
            <person name="Fuks G."/>
            <person name="Kavchok S."/>
            <person name="Keizer G."/>
            <person name="Linton E."/>
            <person name="Llaca V."/>
            <person name="Song R."/>
            <person name="Tanyolac B."/>
            <person name="Young S."/>
            <person name="Ho-Il K."/>
            <person name="Hahn J.H."/>
            <person name="Sangsakoo G."/>
            <person name="Vanavichit A."/>
            <person name="de Mattos Luiz.A.T."/>
            <person name="Zimmer P.D."/>
            <person name="Malone G."/>
            <person name="Dellagostin O."/>
            <person name="de Oliveira A.C."/>
            <person name="Bevan M."/>
            <person name="Bancroft I."/>
            <person name="Minx P."/>
            <person name="Cordum H."/>
            <person name="Wilson R."/>
            <person name="Cheng Z."/>
            <person name="Jin W."/>
            <person name="Jiang J."/>
            <person name="Leong S.A."/>
            <person name="Iwama H."/>
            <person name="Gojobori T."/>
            <person name="Itoh T."/>
            <person name="Niimura Y."/>
            <person name="Fujii Y."/>
            <person name="Habara T."/>
            <person name="Sakai H."/>
            <person name="Sato Y."/>
            <person name="Wilson G."/>
            <person name="Kumar K."/>
            <person name="McCouch S."/>
            <person name="Juretic N."/>
            <person name="Hoen D."/>
            <person name="Wright S."/>
            <person name="Bruskiewich R."/>
            <person name="Bureau T."/>
            <person name="Miyao A."/>
            <person name="Hirochika H."/>
            <person name="Nishikawa T."/>
            <person name="Kadowaki K."/>
            <person name="Sugiura M."/>
            <person name="Burr B."/>
            <person name="Sasaki T."/>
        </authorList>
    </citation>
    <scope>NUCLEOTIDE SEQUENCE [LARGE SCALE GENOMIC DNA]</scope>
    <source>
        <strain evidence="3">cv. Nipponbare</strain>
    </source>
</reference>
<dbReference type="AlphaFoldDB" id="A0A0N7KGA0"/>
<proteinExistence type="predicted"/>
<evidence type="ECO:0000313" key="3">
    <source>
        <dbReference type="Proteomes" id="UP000059680"/>
    </source>
</evidence>